<dbReference type="InterPro" id="IPR001347">
    <property type="entry name" value="SIS_dom"/>
</dbReference>
<keyword evidence="5" id="KW-0119">Carbohydrate metabolism</keyword>
<dbReference type="Gene3D" id="3.40.50.10490">
    <property type="entry name" value="Glucose-6-phosphate isomerase like protein, domain 1"/>
    <property type="match status" value="1"/>
</dbReference>
<evidence type="ECO:0000256" key="6">
    <source>
        <dbReference type="ARBA" id="ARBA00031123"/>
    </source>
</evidence>
<dbReference type="AlphaFoldDB" id="S3C7P6"/>
<dbReference type="GO" id="GO:0046348">
    <property type="term" value="P:amino sugar catabolic process"/>
    <property type="evidence" value="ECO:0007669"/>
    <property type="project" value="InterPro"/>
</dbReference>
<dbReference type="OMA" id="NMISTCS"/>
<dbReference type="STRING" id="1262450.S3C7P6"/>
<evidence type="ECO:0000313" key="10">
    <source>
        <dbReference type="Proteomes" id="UP000016923"/>
    </source>
</evidence>
<dbReference type="InterPro" id="IPR002731">
    <property type="entry name" value="ATPase_BadF"/>
</dbReference>
<comment type="similarity">
    <text evidence="1">Belongs to the eukaryotic-type N-acetylglucosamine kinase family.</text>
</comment>
<dbReference type="Pfam" id="PF22645">
    <property type="entry name" value="GKRP_SIS_N"/>
    <property type="match status" value="1"/>
</dbReference>
<dbReference type="InterPro" id="IPR043129">
    <property type="entry name" value="ATPase_NBD"/>
</dbReference>
<name>S3C7P6_OPHP1</name>
<dbReference type="CDD" id="cd05007">
    <property type="entry name" value="SIS_Etherase"/>
    <property type="match status" value="1"/>
</dbReference>
<dbReference type="Proteomes" id="UP000016923">
    <property type="component" value="Unassembled WGS sequence"/>
</dbReference>
<dbReference type="InterPro" id="IPR005488">
    <property type="entry name" value="Etherase_MurQ"/>
</dbReference>
<feature type="compositionally biased region" description="Low complexity" evidence="7">
    <location>
        <begin position="112"/>
        <end position="125"/>
    </location>
</feature>
<evidence type="ECO:0000256" key="2">
    <source>
        <dbReference type="ARBA" id="ARBA00012122"/>
    </source>
</evidence>
<proteinExistence type="inferred from homology"/>
<feature type="region of interest" description="Disordered" evidence="7">
    <location>
        <begin position="61"/>
        <end position="147"/>
    </location>
</feature>
<dbReference type="PANTHER" id="PTHR10088:SF4">
    <property type="entry name" value="GLUCOKINASE REGULATORY PROTEIN"/>
    <property type="match status" value="1"/>
</dbReference>
<keyword evidence="4" id="KW-0456">Lyase</keyword>
<protein>
    <recommendedName>
        <fullName evidence="3">N-acetyl-D-glucosamine kinase</fullName>
        <ecNumber evidence="2">2.7.1.59</ecNumber>
    </recommendedName>
    <alternativeName>
        <fullName evidence="6">GlcNAc kinase</fullName>
    </alternativeName>
</protein>
<dbReference type="InterPro" id="IPR005486">
    <property type="entry name" value="Glucokinase_regulatory_CS"/>
</dbReference>
<dbReference type="Gene3D" id="3.30.420.40">
    <property type="match status" value="1"/>
</dbReference>
<evidence type="ECO:0000256" key="3">
    <source>
        <dbReference type="ARBA" id="ARBA00014974"/>
    </source>
</evidence>
<dbReference type="CDD" id="cd24007">
    <property type="entry name" value="ASKHA_NBD_eukNAGK-like"/>
    <property type="match status" value="1"/>
</dbReference>
<dbReference type="InterPro" id="IPR046348">
    <property type="entry name" value="SIS_dom_sf"/>
</dbReference>
<dbReference type="GO" id="GO:0016835">
    <property type="term" value="F:carbon-oxygen lyase activity"/>
    <property type="evidence" value="ECO:0007669"/>
    <property type="project" value="InterPro"/>
</dbReference>
<dbReference type="EC" id="2.7.1.59" evidence="2"/>
<dbReference type="VEuPathDB" id="FungiDB:F503_00759"/>
<dbReference type="HOGENOM" id="CLU_022562_0_0_1"/>
<evidence type="ECO:0000256" key="4">
    <source>
        <dbReference type="ARBA" id="ARBA00023239"/>
    </source>
</evidence>
<evidence type="ECO:0000256" key="7">
    <source>
        <dbReference type="SAM" id="MobiDB-lite"/>
    </source>
</evidence>
<dbReference type="Gene3D" id="1.10.8.1080">
    <property type="match status" value="1"/>
</dbReference>
<dbReference type="OrthoDB" id="311172at2759"/>
<feature type="compositionally biased region" description="Polar residues" evidence="7">
    <location>
        <begin position="73"/>
        <end position="104"/>
    </location>
</feature>
<sequence>MVAAVALCYAGFDGPVAAAHVHTDRASLSRQNSTDQNGPNRAAIRLNSLDNLDSLDSLKRLGSQGGHGYQDIQPVQDTQPFHNQPRQSNIPVNTTMDRQLNTRHGSGPGAIPQSHPANSHAASPSLPTPLLPSPLPSSLSGDPPDAAYLGQLQTEGSDSAWADRIDTLDTADLCAEFLEHESRVIPAIANSLPIIAALVDALVKRVQSGGRIFYVGAGNSGRVAYMDSTELQPTFSADPSQFQALVAGGNGAVVQARENAEDFEADGADALLALKPTALDSVIGISASGRTPFVLGALKLARSTGALTAGITNCQPSALGRLGVQYLVTVLTGAEFVSGSTRLKAGTAAKQILNMISTCTMVQLGKTYRGLMLDVRVRNNKLRVRGRRILRQICGVGPAYLLHSNTAGDGTQTSASTDTTLVPQRFERLSGASDAEIDAHIRLCGNSVKLACAVAVSGLDLATAHARLETVTGHFHRFLQLSAQTSKTILPEVHTKNDKCDKSNDLVLVIDGGGTRCKVTVATRSGEVAHAETGACNINCVTPDDLVAQIRAATLQAVARLQDARLRGPPGAVPWYLVGPVTMPRFVRVWAGIAGLHYSFNPAALTIRLETLLSVSLRDGSLRLTSDSILLAACIGTDDNMQGGLAVLAGTGSVSVAFRRCPKTGEIVFAGRTGGWGYLLGDQGSAFDIGKRALQAVLVDMEMRDDGTDGLLDDDDEVPHGDCHNLKASPLEKGVLASLGATTGNAHPEDLLPRILHSAGRAPKHQIAEIARVVTALAFPSHFAPGSTEKPDQQALSILHDATNDFVDRVKPLALSRKCKPECDALILSGAMLNLAPYRDLFLDAWERKGLPLFKKTTAVNNVADWAAAYLLKQTDKPSGDKDIIRATEAEGMTESL</sequence>
<gene>
    <name evidence="9" type="ORF">F503_00759</name>
</gene>
<dbReference type="GO" id="GO:0045127">
    <property type="term" value="F:N-acetylglucosamine kinase activity"/>
    <property type="evidence" value="ECO:0007669"/>
    <property type="project" value="UniProtKB-EC"/>
</dbReference>
<organism evidence="9 10">
    <name type="scientific">Ophiostoma piceae (strain UAMH 11346)</name>
    <name type="common">Sap stain fungus</name>
    <dbReference type="NCBI Taxonomy" id="1262450"/>
    <lineage>
        <taxon>Eukaryota</taxon>
        <taxon>Fungi</taxon>
        <taxon>Dikarya</taxon>
        <taxon>Ascomycota</taxon>
        <taxon>Pezizomycotina</taxon>
        <taxon>Sordariomycetes</taxon>
        <taxon>Sordariomycetidae</taxon>
        <taxon>Ophiostomatales</taxon>
        <taxon>Ophiostomataceae</taxon>
        <taxon>Ophiostoma</taxon>
    </lineage>
</organism>
<keyword evidence="9" id="KW-0418">Kinase</keyword>
<dbReference type="PROSITE" id="PS51464">
    <property type="entry name" value="SIS"/>
    <property type="match status" value="1"/>
</dbReference>
<dbReference type="EMBL" id="KE148149">
    <property type="protein sequence ID" value="EPE07976.1"/>
    <property type="molecule type" value="Genomic_DNA"/>
</dbReference>
<dbReference type="eggNOG" id="ENOG502QS2J">
    <property type="taxonomic scope" value="Eukaryota"/>
</dbReference>
<dbReference type="InterPro" id="IPR040190">
    <property type="entry name" value="MURQ/GCKR"/>
</dbReference>
<keyword evidence="10" id="KW-1185">Reference proteome</keyword>
<reference evidence="9 10" key="1">
    <citation type="journal article" date="2013" name="BMC Genomics">
        <title>The genome and transcriptome of the pine saprophyte Ophiostoma piceae, and a comparison with the bark beetle-associated pine pathogen Grosmannia clavigera.</title>
        <authorList>
            <person name="Haridas S."/>
            <person name="Wang Y."/>
            <person name="Lim L."/>
            <person name="Massoumi Alamouti S."/>
            <person name="Jackman S."/>
            <person name="Docking R."/>
            <person name="Robertson G."/>
            <person name="Birol I."/>
            <person name="Bohlmann J."/>
            <person name="Breuil C."/>
        </authorList>
    </citation>
    <scope>NUCLEOTIDE SEQUENCE [LARGE SCALE GENOMIC DNA]</scope>
    <source>
        <strain evidence="9 10">UAMH 11346</strain>
    </source>
</reference>
<dbReference type="GO" id="GO:0016803">
    <property type="term" value="F:ether hydrolase activity"/>
    <property type="evidence" value="ECO:0007669"/>
    <property type="project" value="TreeGrafter"/>
</dbReference>
<dbReference type="NCBIfam" id="NF003915">
    <property type="entry name" value="PRK05441.1"/>
    <property type="match status" value="1"/>
</dbReference>
<evidence type="ECO:0000259" key="8">
    <source>
        <dbReference type="PROSITE" id="PS51464"/>
    </source>
</evidence>
<dbReference type="Pfam" id="PF01869">
    <property type="entry name" value="BcrAD_BadFG"/>
    <property type="match status" value="1"/>
</dbReference>
<dbReference type="SUPFAM" id="SSF53067">
    <property type="entry name" value="Actin-like ATPase domain"/>
    <property type="match status" value="2"/>
</dbReference>
<keyword evidence="9" id="KW-0808">Transferase</keyword>
<evidence type="ECO:0000256" key="5">
    <source>
        <dbReference type="ARBA" id="ARBA00023277"/>
    </source>
</evidence>
<dbReference type="PROSITE" id="PS01272">
    <property type="entry name" value="GCKR"/>
    <property type="match status" value="1"/>
</dbReference>
<dbReference type="GO" id="GO:0009254">
    <property type="term" value="P:peptidoglycan turnover"/>
    <property type="evidence" value="ECO:0007669"/>
    <property type="project" value="TreeGrafter"/>
</dbReference>
<dbReference type="SUPFAM" id="SSF53697">
    <property type="entry name" value="SIS domain"/>
    <property type="match status" value="1"/>
</dbReference>
<evidence type="ECO:0000256" key="1">
    <source>
        <dbReference type="ARBA" id="ARBA00006198"/>
    </source>
</evidence>
<feature type="domain" description="SIS" evidence="8">
    <location>
        <begin position="202"/>
        <end position="366"/>
    </location>
</feature>
<dbReference type="PANTHER" id="PTHR10088">
    <property type="entry name" value="GLUCOKINASE REGULATORY PROTEIN"/>
    <property type="match status" value="1"/>
</dbReference>
<dbReference type="GO" id="GO:0097367">
    <property type="term" value="F:carbohydrate derivative binding"/>
    <property type="evidence" value="ECO:0007669"/>
    <property type="project" value="InterPro"/>
</dbReference>
<evidence type="ECO:0000313" key="9">
    <source>
        <dbReference type="EMBL" id="EPE07976.1"/>
    </source>
</evidence>
<accession>S3C7P6</accession>
<feature type="compositionally biased region" description="Pro residues" evidence="7">
    <location>
        <begin position="126"/>
        <end position="135"/>
    </location>
</feature>